<organism evidence="2 3">
    <name type="scientific">Gemmobacter denitrificans</name>
    <dbReference type="NCBI Taxonomy" id="3123040"/>
    <lineage>
        <taxon>Bacteria</taxon>
        <taxon>Pseudomonadati</taxon>
        <taxon>Pseudomonadota</taxon>
        <taxon>Alphaproteobacteria</taxon>
        <taxon>Rhodobacterales</taxon>
        <taxon>Paracoccaceae</taxon>
        <taxon>Gemmobacter</taxon>
    </lineage>
</organism>
<dbReference type="InterPro" id="IPR001763">
    <property type="entry name" value="Rhodanese-like_dom"/>
</dbReference>
<evidence type="ECO:0000313" key="3">
    <source>
        <dbReference type="Proteomes" id="UP001431963"/>
    </source>
</evidence>
<dbReference type="CDD" id="cd14503">
    <property type="entry name" value="PTP-bact"/>
    <property type="match status" value="1"/>
</dbReference>
<proteinExistence type="predicted"/>
<dbReference type="GO" id="GO:0016740">
    <property type="term" value="F:transferase activity"/>
    <property type="evidence" value="ECO:0007669"/>
    <property type="project" value="UniProtKB-KW"/>
</dbReference>
<dbReference type="Pfam" id="PF04273">
    <property type="entry name" value="BLH_phosphatase"/>
    <property type="match status" value="1"/>
</dbReference>
<accession>A0ABU8BY85</accession>
<dbReference type="Proteomes" id="UP001431963">
    <property type="component" value="Unassembled WGS sequence"/>
</dbReference>
<sequence>MDIRALTPTYAVSPQIDPGDLPAIKAAGYAAVINNRPDAEIPGHLQTEAMRAAVEAVGLVYVVNPVVSGAITEENVATQRLAMQTTPGPVLAYCASGNRSSVVWALAQAGEKPADELIGVPAQFGYALEWLRPALERG</sequence>
<feature type="domain" description="Rhodanese" evidence="1">
    <location>
        <begin position="89"/>
        <end position="130"/>
    </location>
</feature>
<comment type="caution">
    <text evidence="2">The sequence shown here is derived from an EMBL/GenBank/DDBJ whole genome shotgun (WGS) entry which is preliminary data.</text>
</comment>
<keyword evidence="3" id="KW-1185">Reference proteome</keyword>
<dbReference type="InterPro" id="IPR005939">
    <property type="entry name" value="BLH_phosphatase-like"/>
</dbReference>
<dbReference type="EMBL" id="JBALHR010000008">
    <property type="protein sequence ID" value="MEH7829225.1"/>
    <property type="molecule type" value="Genomic_DNA"/>
</dbReference>
<dbReference type="Gene3D" id="3.90.190.10">
    <property type="entry name" value="Protein tyrosine phosphatase superfamily"/>
    <property type="match status" value="1"/>
</dbReference>
<evidence type="ECO:0000259" key="1">
    <source>
        <dbReference type="PROSITE" id="PS50206"/>
    </source>
</evidence>
<dbReference type="InterPro" id="IPR029021">
    <property type="entry name" value="Prot-tyrosine_phosphatase-like"/>
</dbReference>
<dbReference type="RefSeq" id="WP_335424140.1">
    <property type="nucleotide sequence ID" value="NZ_JBALHR010000008.1"/>
</dbReference>
<reference evidence="2" key="1">
    <citation type="submission" date="2024-02" db="EMBL/GenBank/DDBJ databases">
        <title>Genome sequences of strain Gemmobacter sp. JM10B15.</title>
        <authorList>
            <person name="Zhang M."/>
        </authorList>
    </citation>
    <scope>NUCLEOTIDE SEQUENCE</scope>
    <source>
        <strain evidence="2">JM10B15</strain>
    </source>
</reference>
<dbReference type="PROSITE" id="PS50206">
    <property type="entry name" value="RHODANESE_3"/>
    <property type="match status" value="1"/>
</dbReference>
<name>A0ABU8BY85_9RHOB</name>
<gene>
    <name evidence="2" type="ORF">V6590_13795</name>
</gene>
<protein>
    <submittedName>
        <fullName evidence="2">TIGR01244 family sulfur transferase</fullName>
    </submittedName>
</protein>
<keyword evidence="2" id="KW-0808">Transferase</keyword>
<evidence type="ECO:0000313" key="2">
    <source>
        <dbReference type="EMBL" id="MEH7829225.1"/>
    </source>
</evidence>
<dbReference type="NCBIfam" id="TIGR01244">
    <property type="entry name" value="TIGR01244 family sulfur transferase"/>
    <property type="match status" value="1"/>
</dbReference>